<dbReference type="AlphaFoldDB" id="A0A061DNF8"/>
<protein>
    <submittedName>
        <fullName evidence="2">Uncharacterized protein</fullName>
    </submittedName>
</protein>
<gene>
    <name evidence="2" type="ORF">TCM_003932</name>
</gene>
<evidence type="ECO:0000313" key="3">
    <source>
        <dbReference type="Proteomes" id="UP000026915"/>
    </source>
</evidence>
<evidence type="ECO:0000313" key="2">
    <source>
        <dbReference type="EMBL" id="EOX94344.1"/>
    </source>
</evidence>
<organism evidence="2 3">
    <name type="scientific">Theobroma cacao</name>
    <name type="common">Cacao</name>
    <name type="synonym">Cocoa</name>
    <dbReference type="NCBI Taxonomy" id="3641"/>
    <lineage>
        <taxon>Eukaryota</taxon>
        <taxon>Viridiplantae</taxon>
        <taxon>Streptophyta</taxon>
        <taxon>Embryophyta</taxon>
        <taxon>Tracheophyta</taxon>
        <taxon>Spermatophyta</taxon>
        <taxon>Magnoliopsida</taxon>
        <taxon>eudicotyledons</taxon>
        <taxon>Gunneridae</taxon>
        <taxon>Pentapetalae</taxon>
        <taxon>rosids</taxon>
        <taxon>malvids</taxon>
        <taxon>Malvales</taxon>
        <taxon>Malvaceae</taxon>
        <taxon>Byttnerioideae</taxon>
        <taxon>Theobroma</taxon>
    </lineage>
</organism>
<dbReference type="EMBL" id="CM001879">
    <property type="protein sequence ID" value="EOX94344.1"/>
    <property type="molecule type" value="Genomic_DNA"/>
</dbReference>
<feature type="transmembrane region" description="Helical" evidence="1">
    <location>
        <begin position="36"/>
        <end position="62"/>
    </location>
</feature>
<keyword evidence="1" id="KW-1133">Transmembrane helix</keyword>
<reference evidence="2 3" key="1">
    <citation type="journal article" date="2013" name="Genome Biol.">
        <title>The genome sequence of the most widely cultivated cacao type and its use to identify candidate genes regulating pod color.</title>
        <authorList>
            <person name="Motamayor J.C."/>
            <person name="Mockaitis K."/>
            <person name="Schmutz J."/>
            <person name="Haiminen N."/>
            <person name="Iii D.L."/>
            <person name="Cornejo O."/>
            <person name="Findley S.D."/>
            <person name="Zheng P."/>
            <person name="Utro F."/>
            <person name="Royaert S."/>
            <person name="Saski C."/>
            <person name="Jenkins J."/>
            <person name="Podicheti R."/>
            <person name="Zhao M."/>
            <person name="Scheffler B.E."/>
            <person name="Stack J.C."/>
            <person name="Feltus F.A."/>
            <person name="Mustiga G.M."/>
            <person name="Amores F."/>
            <person name="Phillips W."/>
            <person name="Marelli J.P."/>
            <person name="May G.D."/>
            <person name="Shapiro H."/>
            <person name="Ma J."/>
            <person name="Bustamante C.D."/>
            <person name="Schnell R.J."/>
            <person name="Main D."/>
            <person name="Gilbert D."/>
            <person name="Parida L."/>
            <person name="Kuhn D.N."/>
        </authorList>
    </citation>
    <scope>NUCLEOTIDE SEQUENCE [LARGE SCALE GENOMIC DNA]</scope>
    <source>
        <strain evidence="3">cv. Matina 1-6</strain>
    </source>
</reference>
<name>A0A061DNF8_THECC</name>
<evidence type="ECO:0000256" key="1">
    <source>
        <dbReference type="SAM" id="Phobius"/>
    </source>
</evidence>
<accession>A0A061DNF8</accession>
<dbReference type="Proteomes" id="UP000026915">
    <property type="component" value="Chromosome 1"/>
</dbReference>
<dbReference type="InParanoid" id="A0A061DNF8"/>
<dbReference type="Gramene" id="EOX94344">
    <property type="protein sequence ID" value="EOX94344"/>
    <property type="gene ID" value="TCM_003932"/>
</dbReference>
<proteinExistence type="predicted"/>
<keyword evidence="1" id="KW-0812">Transmembrane</keyword>
<dbReference type="HOGENOM" id="CLU_2836344_0_0_1"/>
<sequence>MVNSLFPHTFLLLRCNHFACKRLQGVKSEWNIFLEMLLGVIFIIHIKLNYVGGCVNFISFFCTMKG</sequence>
<keyword evidence="3" id="KW-1185">Reference proteome</keyword>
<keyword evidence="1" id="KW-0472">Membrane</keyword>